<dbReference type="PANTHER" id="PTHR36729:SF2">
    <property type="entry name" value="EXPRESSED PROTEIN"/>
    <property type="match status" value="1"/>
</dbReference>
<name>A0A8B8P3B9_9MYRT</name>
<evidence type="ECO:0000256" key="1">
    <source>
        <dbReference type="SAM" id="MobiDB-lite"/>
    </source>
</evidence>
<evidence type="ECO:0000259" key="2">
    <source>
        <dbReference type="Pfam" id="PF24869"/>
    </source>
</evidence>
<keyword evidence="3" id="KW-1185">Reference proteome</keyword>
<dbReference type="Proteomes" id="UP000827889">
    <property type="component" value="Chromosome 5"/>
</dbReference>
<gene>
    <name evidence="4" type="primary">LOC115740047</name>
</gene>
<proteinExistence type="predicted"/>
<protein>
    <submittedName>
        <fullName evidence="4">Uncharacterized protein LOC115740047</fullName>
    </submittedName>
</protein>
<dbReference type="KEGG" id="rarg:115740047"/>
<dbReference type="Pfam" id="PF24869">
    <property type="entry name" value="DUF7734"/>
    <property type="match status" value="1"/>
</dbReference>
<feature type="compositionally biased region" description="Polar residues" evidence="1">
    <location>
        <begin position="48"/>
        <end position="58"/>
    </location>
</feature>
<feature type="compositionally biased region" description="Polar residues" evidence="1">
    <location>
        <begin position="1"/>
        <end position="17"/>
    </location>
</feature>
<feature type="region of interest" description="Disordered" evidence="1">
    <location>
        <begin position="1"/>
        <end position="101"/>
    </location>
</feature>
<reference evidence="4" key="1">
    <citation type="submission" date="2025-08" db="UniProtKB">
        <authorList>
            <consortium name="RefSeq"/>
        </authorList>
    </citation>
    <scope>IDENTIFICATION</scope>
    <source>
        <tissue evidence="4">Leaf</tissue>
    </source>
</reference>
<dbReference type="GO" id="GO:0009507">
    <property type="term" value="C:chloroplast"/>
    <property type="evidence" value="ECO:0007669"/>
    <property type="project" value="TreeGrafter"/>
</dbReference>
<organism evidence="3 4">
    <name type="scientific">Rhodamnia argentea</name>
    <dbReference type="NCBI Taxonomy" id="178133"/>
    <lineage>
        <taxon>Eukaryota</taxon>
        <taxon>Viridiplantae</taxon>
        <taxon>Streptophyta</taxon>
        <taxon>Embryophyta</taxon>
        <taxon>Tracheophyta</taxon>
        <taxon>Spermatophyta</taxon>
        <taxon>Magnoliopsida</taxon>
        <taxon>eudicotyledons</taxon>
        <taxon>Gunneridae</taxon>
        <taxon>Pentapetalae</taxon>
        <taxon>rosids</taxon>
        <taxon>malvids</taxon>
        <taxon>Myrtales</taxon>
        <taxon>Myrtaceae</taxon>
        <taxon>Myrtoideae</taxon>
        <taxon>Myrteae</taxon>
        <taxon>Australasian group</taxon>
        <taxon>Rhodamnia</taxon>
    </lineage>
</organism>
<evidence type="ECO:0000313" key="3">
    <source>
        <dbReference type="Proteomes" id="UP000827889"/>
    </source>
</evidence>
<dbReference type="RefSeq" id="XP_030529271.1">
    <property type="nucleotide sequence ID" value="XM_030673411.2"/>
</dbReference>
<feature type="domain" description="DUF7734" evidence="2">
    <location>
        <begin position="108"/>
        <end position="195"/>
    </location>
</feature>
<feature type="compositionally biased region" description="Acidic residues" evidence="1">
    <location>
        <begin position="87"/>
        <end position="97"/>
    </location>
</feature>
<dbReference type="OrthoDB" id="2018366at2759"/>
<dbReference type="GeneID" id="115740047"/>
<evidence type="ECO:0000313" key="4">
    <source>
        <dbReference type="RefSeq" id="XP_030529271.1"/>
    </source>
</evidence>
<dbReference type="PANTHER" id="PTHR36729">
    <property type="entry name" value="EXPRESSED PROTEIN"/>
    <property type="match status" value="1"/>
</dbReference>
<dbReference type="AlphaFoldDB" id="A0A8B8P3B9"/>
<dbReference type="InterPro" id="IPR056636">
    <property type="entry name" value="DUF7734"/>
</dbReference>
<accession>A0A8B8P3B9</accession>
<sequence>MTLSSELQRLTIHTPTHTEMLRNSGKWATLLPSPPKLPSLPTTHEQPRTPTRTKSTLGAQRKCQSRPHNTSVPCAARRRSVRHGGGGEEEDEEDRGDGEEHGHNKEIVMLELYSQSARGEALVVHAAVDGEEVEVLIYKGFSSSLSYGTSPDPSTSILPAKAQIKSIDRIKGPFDPSNIEYIEKGLTWENFKQVLTPKRK</sequence>